<organism evidence="8 9">
    <name type="scientific">Sodiomyces alkalinus (strain CBS 110278 / VKM F-3762 / F11)</name>
    <name type="common">Alkaliphilic filamentous fungus</name>
    <dbReference type="NCBI Taxonomy" id="1314773"/>
    <lineage>
        <taxon>Eukaryota</taxon>
        <taxon>Fungi</taxon>
        <taxon>Dikarya</taxon>
        <taxon>Ascomycota</taxon>
        <taxon>Pezizomycotina</taxon>
        <taxon>Sordariomycetes</taxon>
        <taxon>Hypocreomycetidae</taxon>
        <taxon>Glomerellales</taxon>
        <taxon>Plectosphaerellaceae</taxon>
        <taxon>Sodiomyces</taxon>
    </lineage>
</organism>
<keyword evidence="9" id="KW-1185">Reference proteome</keyword>
<reference evidence="8 9" key="1">
    <citation type="journal article" date="2018" name="Mol. Ecol.">
        <title>The obligate alkalophilic soda-lake fungus Sodiomyces alkalinus has shifted to a protein diet.</title>
        <authorList>
            <person name="Grum-Grzhimaylo A.A."/>
            <person name="Falkoski D.L."/>
            <person name="van den Heuvel J."/>
            <person name="Valero-Jimenez C.A."/>
            <person name="Min B."/>
            <person name="Choi I.G."/>
            <person name="Lipzen A."/>
            <person name="Daum C.G."/>
            <person name="Aanen D.K."/>
            <person name="Tsang A."/>
            <person name="Henrissat B."/>
            <person name="Bilanenko E.N."/>
            <person name="de Vries R.P."/>
            <person name="van Kan J.A.L."/>
            <person name="Grigoriev I.V."/>
            <person name="Debets A.J.M."/>
        </authorList>
    </citation>
    <scope>NUCLEOTIDE SEQUENCE [LARGE SCALE GENOMIC DNA]</scope>
    <source>
        <strain evidence="8 9">F11</strain>
    </source>
</reference>
<evidence type="ECO:0000256" key="1">
    <source>
        <dbReference type="ARBA" id="ARBA00004141"/>
    </source>
</evidence>
<proteinExistence type="predicted"/>
<feature type="transmembrane region" description="Helical" evidence="5">
    <location>
        <begin position="567"/>
        <end position="589"/>
    </location>
</feature>
<evidence type="ECO:0000256" key="4">
    <source>
        <dbReference type="ARBA" id="ARBA00023136"/>
    </source>
</evidence>
<evidence type="ECO:0000259" key="6">
    <source>
        <dbReference type="Pfam" id="PF04547"/>
    </source>
</evidence>
<keyword evidence="3 5" id="KW-1133">Transmembrane helix</keyword>
<dbReference type="OrthoDB" id="296386at2759"/>
<feature type="transmembrane region" description="Helical" evidence="5">
    <location>
        <begin position="292"/>
        <end position="310"/>
    </location>
</feature>
<dbReference type="InterPro" id="IPR049452">
    <property type="entry name" value="Anoctamin_TM"/>
</dbReference>
<feature type="transmembrane region" description="Helical" evidence="5">
    <location>
        <begin position="520"/>
        <end position="543"/>
    </location>
</feature>
<feature type="domain" description="Anoctamin transmembrane" evidence="6">
    <location>
        <begin position="180"/>
        <end position="648"/>
    </location>
</feature>
<keyword evidence="2 5" id="KW-0812">Transmembrane</keyword>
<evidence type="ECO:0000256" key="5">
    <source>
        <dbReference type="SAM" id="Phobius"/>
    </source>
</evidence>
<feature type="transmembrane region" description="Helical" evidence="5">
    <location>
        <begin position="219"/>
        <end position="238"/>
    </location>
</feature>
<evidence type="ECO:0000256" key="2">
    <source>
        <dbReference type="ARBA" id="ARBA00022692"/>
    </source>
</evidence>
<dbReference type="GO" id="GO:0005254">
    <property type="term" value="F:chloride channel activity"/>
    <property type="evidence" value="ECO:0007669"/>
    <property type="project" value="TreeGrafter"/>
</dbReference>
<dbReference type="GO" id="GO:0016020">
    <property type="term" value="C:membrane"/>
    <property type="evidence" value="ECO:0007669"/>
    <property type="project" value="UniProtKB-SubCell"/>
</dbReference>
<dbReference type="GO" id="GO:0032541">
    <property type="term" value="C:cortical endoplasmic reticulum"/>
    <property type="evidence" value="ECO:0007669"/>
    <property type="project" value="TreeGrafter"/>
</dbReference>
<dbReference type="InterPro" id="IPR007632">
    <property type="entry name" value="Anoctamin"/>
</dbReference>
<dbReference type="Proteomes" id="UP000272025">
    <property type="component" value="Unassembled WGS sequence"/>
</dbReference>
<dbReference type="AlphaFoldDB" id="A0A3N2Q0B3"/>
<keyword evidence="4 5" id="KW-0472">Membrane</keyword>
<comment type="subcellular location">
    <subcellularLocation>
        <location evidence="1">Membrane</location>
        <topology evidence="1">Multi-pass membrane protein</topology>
    </subcellularLocation>
</comment>
<feature type="transmembrane region" description="Helical" evidence="5">
    <location>
        <begin position="378"/>
        <end position="399"/>
    </location>
</feature>
<feature type="transmembrane region" description="Helical" evidence="5">
    <location>
        <begin position="188"/>
        <end position="213"/>
    </location>
</feature>
<accession>A0A3N2Q0B3</accession>
<dbReference type="EMBL" id="ML119052">
    <property type="protein sequence ID" value="ROT40207.1"/>
    <property type="molecule type" value="Genomic_DNA"/>
</dbReference>
<dbReference type="PANTHER" id="PTHR12308:SF73">
    <property type="entry name" value="ANOCTAMIN"/>
    <property type="match status" value="1"/>
</dbReference>
<evidence type="ECO:0000313" key="8">
    <source>
        <dbReference type="EMBL" id="ROT40207.1"/>
    </source>
</evidence>
<dbReference type="Pfam" id="PF04547">
    <property type="entry name" value="Anoctamin"/>
    <property type="match status" value="1"/>
</dbReference>
<dbReference type="GeneID" id="39584250"/>
<gene>
    <name evidence="8" type="ORF">SODALDRAFT_90819</name>
</gene>
<dbReference type="RefSeq" id="XP_028468013.1">
    <property type="nucleotide sequence ID" value="XM_028615773.1"/>
</dbReference>
<dbReference type="InterPro" id="IPR049456">
    <property type="entry name" value="Anoctamin_N_fung"/>
</dbReference>
<dbReference type="Pfam" id="PF20877">
    <property type="entry name" value="Anoctamin_N"/>
    <property type="match status" value="1"/>
</dbReference>
<sequence>MASFKNLYSNRKLDPGFDSNFSVDYVIPYNIPEEGKAEAEAGFIQLIEALVKVGLTTEVRNGRDRSLLIFVKVASEKVLSDQVYWSRLSDWLNGARTVGPDKDLASSFRDEPVSEAERLRVVYLLMTKPKNEGGAGITPGSGLWKNVDSIFPLHNHTFNRNWIQKMSSKYIIDDTNLNEIRNSFGESIAFYFAFMQSYFKFLVFPAAAGFATYSLLGQFSWLYTVFVSLWSVVFFEFWKRKEVDLAIQWGVRGVSNIQHPRPQFEFEHEAEDPVTGEMVKVYSPFKRLGTQLLQIPFALACILVLGTLIATCNSLEIFITEVYDGPFKQYLTFLPTVILVVMTPTFSTVLQAFAERLTQMENYETLDAHHAALVQKQFVLNFIVSYMALFFTAFVYIPFGNFLVPYLDIWRAAAQRLTPSGKAFATQEFVINPARISNQMFYFTVTAQVVNLITETMLPYVKRQVLNEAKEVQSKITNNGQGKKIEDPPEEEAFLNRVRSEVELETYDVTNDYREMVVQFGYLSLFSVAWPLAACCFLVNNWVELRSDAVKIAITSRRPIPWRADSIGPWLNALGFLSWLGTLTSAAIVSLCSSKDPNGAAGSLTDHKGWAVLLSVFLAEHFYLAVQMAVRVVMSKMNSPGVQKERKERFLMKKKLLQENLNQEVDEKAAAPGIAKTEEISRAVLEEEARQASIRGQGLADEM</sequence>
<feature type="transmembrane region" description="Helical" evidence="5">
    <location>
        <begin position="609"/>
        <end position="630"/>
    </location>
</feature>
<protein>
    <submittedName>
        <fullName evidence="8">Transmembrane protein 16H</fullName>
    </submittedName>
</protein>
<name>A0A3N2Q0B3_SODAK</name>
<feature type="domain" description="Anoctamin alpha-beta plait" evidence="7">
    <location>
        <begin position="23"/>
        <end position="147"/>
    </location>
</feature>
<feature type="transmembrane region" description="Helical" evidence="5">
    <location>
        <begin position="330"/>
        <end position="353"/>
    </location>
</feature>
<evidence type="ECO:0000256" key="3">
    <source>
        <dbReference type="ARBA" id="ARBA00022989"/>
    </source>
</evidence>
<evidence type="ECO:0000259" key="7">
    <source>
        <dbReference type="Pfam" id="PF20877"/>
    </source>
</evidence>
<dbReference type="PANTHER" id="PTHR12308">
    <property type="entry name" value="ANOCTAMIN"/>
    <property type="match status" value="1"/>
</dbReference>
<evidence type="ECO:0000313" key="9">
    <source>
        <dbReference type="Proteomes" id="UP000272025"/>
    </source>
</evidence>